<dbReference type="EMBL" id="KV441549">
    <property type="protein sequence ID" value="OAG09457.1"/>
    <property type="molecule type" value="Genomic_DNA"/>
</dbReference>
<dbReference type="RefSeq" id="XP_018039822.1">
    <property type="nucleotide sequence ID" value="XM_018173687.2"/>
</dbReference>
<dbReference type="AlphaFoldDB" id="A0A177CRQ9"/>
<dbReference type="PANTHER" id="PTHR24148">
    <property type="entry name" value="ANKYRIN REPEAT DOMAIN-CONTAINING PROTEIN 39 HOMOLOG-RELATED"/>
    <property type="match status" value="1"/>
</dbReference>
<evidence type="ECO:0000313" key="2">
    <source>
        <dbReference type="EMBL" id="OAG09457.1"/>
    </source>
</evidence>
<dbReference type="InParanoid" id="A0A177CRQ9"/>
<dbReference type="STRING" id="1460663.A0A177CRQ9"/>
<dbReference type="OrthoDB" id="5386682at2759"/>
<dbReference type="PANTHER" id="PTHR24148:SF73">
    <property type="entry name" value="HET DOMAIN PROTEIN (AFU_ORTHOLOGUE AFUA_8G01020)"/>
    <property type="match status" value="1"/>
</dbReference>
<dbReference type="InterPro" id="IPR010730">
    <property type="entry name" value="HET"/>
</dbReference>
<dbReference type="InterPro" id="IPR052895">
    <property type="entry name" value="HetReg/Transcr_Mod"/>
</dbReference>
<sequence length="94" mass="10655">HTPLDQSKPSIRLLGVHADLSFADSIQCQIWHDDIDADYTCLSYVWGSEDDQSAMFVNGKPFLCRKNLRDFLSVARTRYASATPAFWIDAICID</sequence>
<dbReference type="Proteomes" id="UP000077069">
    <property type="component" value="Unassembled WGS sequence"/>
</dbReference>
<accession>A0A177CRQ9</accession>
<feature type="non-terminal residue" evidence="2">
    <location>
        <position position="94"/>
    </location>
</feature>
<evidence type="ECO:0000313" key="3">
    <source>
        <dbReference type="Proteomes" id="UP000077069"/>
    </source>
</evidence>
<name>A0A177CRQ9_9PLEO</name>
<protein>
    <recommendedName>
        <fullName evidence="1">Heterokaryon incompatibility domain-containing protein</fullName>
    </recommendedName>
</protein>
<evidence type="ECO:0000259" key="1">
    <source>
        <dbReference type="Pfam" id="PF06985"/>
    </source>
</evidence>
<dbReference type="GeneID" id="28757173"/>
<proteinExistence type="predicted"/>
<gene>
    <name evidence="2" type="ORF">CC84DRAFT_1073476</name>
</gene>
<organism evidence="2 3">
    <name type="scientific">Paraphaeosphaeria sporulosa</name>
    <dbReference type="NCBI Taxonomy" id="1460663"/>
    <lineage>
        <taxon>Eukaryota</taxon>
        <taxon>Fungi</taxon>
        <taxon>Dikarya</taxon>
        <taxon>Ascomycota</taxon>
        <taxon>Pezizomycotina</taxon>
        <taxon>Dothideomycetes</taxon>
        <taxon>Pleosporomycetidae</taxon>
        <taxon>Pleosporales</taxon>
        <taxon>Massarineae</taxon>
        <taxon>Didymosphaeriaceae</taxon>
        <taxon>Paraphaeosphaeria</taxon>
    </lineage>
</organism>
<feature type="domain" description="Heterokaryon incompatibility" evidence="1">
    <location>
        <begin position="39"/>
        <end position="94"/>
    </location>
</feature>
<keyword evidence="3" id="KW-1185">Reference proteome</keyword>
<reference evidence="2 3" key="1">
    <citation type="submission" date="2016-05" db="EMBL/GenBank/DDBJ databases">
        <title>Comparative analysis of secretome profiles of manganese(II)-oxidizing ascomycete fungi.</title>
        <authorList>
            <consortium name="DOE Joint Genome Institute"/>
            <person name="Zeiner C.A."/>
            <person name="Purvine S.O."/>
            <person name="Zink E.M."/>
            <person name="Wu S."/>
            <person name="Pasa-Tolic L."/>
            <person name="Chaput D.L."/>
            <person name="Haridas S."/>
            <person name="Grigoriev I.V."/>
            <person name="Santelli C.M."/>
            <person name="Hansel C.M."/>
        </authorList>
    </citation>
    <scope>NUCLEOTIDE SEQUENCE [LARGE SCALE GENOMIC DNA]</scope>
    <source>
        <strain evidence="2 3">AP3s5-JAC2a</strain>
    </source>
</reference>
<dbReference type="Pfam" id="PF06985">
    <property type="entry name" value="HET"/>
    <property type="match status" value="1"/>
</dbReference>
<feature type="non-terminal residue" evidence="2">
    <location>
        <position position="1"/>
    </location>
</feature>